<dbReference type="STRING" id="587909.SAMN05421810_11097"/>
<dbReference type="InterPro" id="IPR029058">
    <property type="entry name" value="AB_hydrolase_fold"/>
</dbReference>
<keyword evidence="5" id="KW-1185">Reference proteome</keyword>
<feature type="transmembrane region" description="Helical" evidence="2">
    <location>
        <begin position="97"/>
        <end position="117"/>
    </location>
</feature>
<feature type="domain" description="BD-FAE-like" evidence="3">
    <location>
        <begin position="160"/>
        <end position="360"/>
    </location>
</feature>
<keyword evidence="2" id="KW-0812">Transmembrane</keyword>
<protein>
    <submittedName>
        <fullName evidence="4">Acetyl esterase/lipase</fullName>
    </submittedName>
</protein>
<dbReference type="Pfam" id="PF20434">
    <property type="entry name" value="BD-FAE"/>
    <property type="match status" value="1"/>
</dbReference>
<evidence type="ECO:0000256" key="1">
    <source>
        <dbReference type="ARBA" id="ARBA00022801"/>
    </source>
</evidence>
<evidence type="ECO:0000313" key="4">
    <source>
        <dbReference type="EMBL" id="SFQ59272.1"/>
    </source>
</evidence>
<organism evidence="4 5">
    <name type="scientific">Amycolatopsis arida</name>
    <dbReference type="NCBI Taxonomy" id="587909"/>
    <lineage>
        <taxon>Bacteria</taxon>
        <taxon>Bacillati</taxon>
        <taxon>Actinomycetota</taxon>
        <taxon>Actinomycetes</taxon>
        <taxon>Pseudonocardiales</taxon>
        <taxon>Pseudonocardiaceae</taxon>
        <taxon>Amycolatopsis</taxon>
    </lineage>
</organism>
<dbReference type="InterPro" id="IPR049492">
    <property type="entry name" value="BD-FAE-like_dom"/>
</dbReference>
<feature type="transmembrane region" description="Helical" evidence="2">
    <location>
        <begin position="66"/>
        <end position="85"/>
    </location>
</feature>
<dbReference type="Proteomes" id="UP000198727">
    <property type="component" value="Unassembled WGS sequence"/>
</dbReference>
<reference evidence="5" key="1">
    <citation type="submission" date="2016-10" db="EMBL/GenBank/DDBJ databases">
        <authorList>
            <person name="Varghese N."/>
            <person name="Submissions S."/>
        </authorList>
    </citation>
    <scope>NUCLEOTIDE SEQUENCE [LARGE SCALE GENOMIC DNA]</scope>
    <source>
        <strain evidence="5">CGMCC 4.5579</strain>
    </source>
</reference>
<dbReference type="PANTHER" id="PTHR48081">
    <property type="entry name" value="AB HYDROLASE SUPERFAMILY PROTEIN C4A8.06C"/>
    <property type="match status" value="1"/>
</dbReference>
<dbReference type="InterPro" id="IPR050300">
    <property type="entry name" value="GDXG_lipolytic_enzyme"/>
</dbReference>
<dbReference type="AlphaFoldDB" id="A0A1I5ZS70"/>
<evidence type="ECO:0000259" key="3">
    <source>
        <dbReference type="Pfam" id="PF20434"/>
    </source>
</evidence>
<evidence type="ECO:0000256" key="2">
    <source>
        <dbReference type="SAM" id="Phobius"/>
    </source>
</evidence>
<dbReference type="RefSeq" id="WP_134046345.1">
    <property type="nucleotide sequence ID" value="NZ_FOWW01000010.1"/>
</dbReference>
<feature type="transmembrane region" description="Helical" evidence="2">
    <location>
        <begin position="23"/>
        <end position="46"/>
    </location>
</feature>
<sequence length="408" mass="42398">MPTVSDTSDGRRNARRPRSGGRALARGLLGALAVAWTVAVAALGAGALLPGLPLLGRLGTGLVGTLPLHAVLAALGGLVLAAALWRLGARRVAGAGLALGGTGAVTALVVLIGQLGYAATQGVSVSWWELLTAPGQPAERPDATVRYATVEGIDLDLSVWLPPEPARAPRPAVVWVHGGGFVAGHRDERPGVDRWLADRGYPVFDIDYRLAPPPRWHDASADVACALSWVAAHADEYGVDSGRIAVGGGSAGGSLALNTAYALAAGEQDSSCGGTPPVPAAVVGVYPAADLTGILRDDDDPDGYQYQVSQRYLGGSPEEYPERYREASAITRIRPGLMPTLLVTGAADHLVRLPRVTAIADRLRAAGVPHRTVVVPFGEHGFDYAYGGVGGQIARQVLGRFLNERLSR</sequence>
<dbReference type="SUPFAM" id="SSF53474">
    <property type="entry name" value="alpha/beta-Hydrolases"/>
    <property type="match status" value="1"/>
</dbReference>
<dbReference type="Gene3D" id="3.40.50.1820">
    <property type="entry name" value="alpha/beta hydrolase"/>
    <property type="match status" value="1"/>
</dbReference>
<name>A0A1I5ZS70_9PSEU</name>
<keyword evidence="2" id="KW-1133">Transmembrane helix</keyword>
<dbReference type="GO" id="GO:0016787">
    <property type="term" value="F:hydrolase activity"/>
    <property type="evidence" value="ECO:0007669"/>
    <property type="project" value="UniProtKB-KW"/>
</dbReference>
<gene>
    <name evidence="4" type="ORF">SAMN05421810_11097</name>
</gene>
<proteinExistence type="predicted"/>
<dbReference type="EMBL" id="FOWW01000010">
    <property type="protein sequence ID" value="SFQ59272.1"/>
    <property type="molecule type" value="Genomic_DNA"/>
</dbReference>
<accession>A0A1I5ZS70</accession>
<keyword evidence="2" id="KW-0472">Membrane</keyword>
<keyword evidence="1" id="KW-0378">Hydrolase</keyword>
<evidence type="ECO:0000313" key="5">
    <source>
        <dbReference type="Proteomes" id="UP000198727"/>
    </source>
</evidence>
<dbReference type="OrthoDB" id="9803828at2"/>